<keyword evidence="3" id="KW-0175">Coiled coil</keyword>
<feature type="signal peptide" evidence="4">
    <location>
        <begin position="1"/>
        <end position="24"/>
    </location>
</feature>
<dbReference type="SUPFAM" id="SSF48452">
    <property type="entry name" value="TPR-like"/>
    <property type="match status" value="1"/>
</dbReference>
<evidence type="ECO:0000256" key="3">
    <source>
        <dbReference type="SAM" id="Coils"/>
    </source>
</evidence>
<dbReference type="SUPFAM" id="SSF69318">
    <property type="entry name" value="Integrin alpha N-terminal domain"/>
    <property type="match status" value="1"/>
</dbReference>
<evidence type="ECO:0000256" key="4">
    <source>
        <dbReference type="SAM" id="SignalP"/>
    </source>
</evidence>
<dbReference type="InterPro" id="IPR013517">
    <property type="entry name" value="FG-GAP"/>
</dbReference>
<keyword evidence="2" id="KW-0802">TPR repeat</keyword>
<dbReference type="EMBL" id="CP003273">
    <property type="protein sequence ID" value="AGL02477.1"/>
    <property type="molecule type" value="Genomic_DNA"/>
</dbReference>
<dbReference type="Proteomes" id="UP000013520">
    <property type="component" value="Chromosome"/>
</dbReference>
<dbReference type="Gene3D" id="1.25.40.10">
    <property type="entry name" value="Tetratricopeptide repeat domain"/>
    <property type="match status" value="1"/>
</dbReference>
<evidence type="ECO:0000313" key="5">
    <source>
        <dbReference type="EMBL" id="AGL02477.1"/>
    </source>
</evidence>
<evidence type="ECO:0000256" key="2">
    <source>
        <dbReference type="PROSITE-ProRule" id="PRU00339"/>
    </source>
</evidence>
<dbReference type="Pfam" id="PF13424">
    <property type="entry name" value="TPR_12"/>
    <property type="match status" value="1"/>
</dbReference>
<dbReference type="SMART" id="SM00028">
    <property type="entry name" value="TPR"/>
    <property type="match status" value="3"/>
</dbReference>
<dbReference type="KEGG" id="dgi:Desgi_3117"/>
<feature type="coiled-coil region" evidence="3">
    <location>
        <begin position="344"/>
        <end position="405"/>
    </location>
</feature>
<dbReference type="InterPro" id="IPR011990">
    <property type="entry name" value="TPR-like_helical_dom_sf"/>
</dbReference>
<dbReference type="AlphaFoldDB" id="R4KLN5"/>
<dbReference type="STRING" id="767817.Desgi_3117"/>
<name>R4KLN5_9FIRM</name>
<feature type="repeat" description="TPR" evidence="2">
    <location>
        <begin position="369"/>
        <end position="402"/>
    </location>
</feature>
<protein>
    <submittedName>
        <fullName evidence="5">Tetratricopeptide repeat protein</fullName>
    </submittedName>
</protein>
<reference evidence="5 6" key="1">
    <citation type="submission" date="2012-01" db="EMBL/GenBank/DDBJ databases">
        <title>Complete sequence of Desulfotomaculum gibsoniae DSM 7213.</title>
        <authorList>
            <consortium name="US DOE Joint Genome Institute"/>
            <person name="Lucas S."/>
            <person name="Han J."/>
            <person name="Lapidus A."/>
            <person name="Cheng J.-F."/>
            <person name="Goodwin L."/>
            <person name="Pitluck S."/>
            <person name="Peters L."/>
            <person name="Ovchinnikova G."/>
            <person name="Teshima H."/>
            <person name="Detter J.C."/>
            <person name="Han C."/>
            <person name="Tapia R."/>
            <person name="Land M."/>
            <person name="Hauser L."/>
            <person name="Kyrpides N."/>
            <person name="Ivanova N."/>
            <person name="Pagani I."/>
            <person name="Parshina S."/>
            <person name="Plugge C."/>
            <person name="Muyzer G."/>
            <person name="Kuever J."/>
            <person name="Ivanova A."/>
            <person name="Nazina T."/>
            <person name="Klenk H.-P."/>
            <person name="Brambilla E."/>
            <person name="Spring S."/>
            <person name="Stams A.F."/>
            <person name="Woyke T."/>
        </authorList>
    </citation>
    <scope>NUCLEOTIDE SEQUENCE [LARGE SCALE GENOMIC DNA]</scope>
    <source>
        <strain evidence="5 6">DSM 7213</strain>
    </source>
</reference>
<keyword evidence="1 4" id="KW-0732">Signal</keyword>
<evidence type="ECO:0000256" key="1">
    <source>
        <dbReference type="ARBA" id="ARBA00022729"/>
    </source>
</evidence>
<dbReference type="Pfam" id="PF13517">
    <property type="entry name" value="FG-GAP_3"/>
    <property type="match status" value="1"/>
</dbReference>
<keyword evidence="6" id="KW-1185">Reference proteome</keyword>
<dbReference type="PROSITE" id="PS50005">
    <property type="entry name" value="TPR"/>
    <property type="match status" value="1"/>
</dbReference>
<dbReference type="HOGENOM" id="CLU_645166_0_0_9"/>
<dbReference type="InterPro" id="IPR019734">
    <property type="entry name" value="TPR_rpt"/>
</dbReference>
<evidence type="ECO:0000313" key="6">
    <source>
        <dbReference type="Proteomes" id="UP000013520"/>
    </source>
</evidence>
<sequence length="425" mass="47366">MNWKLLTTGLLLSGSLLISGCSMLPSPGSTIMAPRQASAQTQDNDPLKTVVQEFLPAGAKLEEPKNPGGAGAIQQQDMNGDGKAELLATYRVGQNPGQLGAVLLQEKQNKWQKVWELNYTLAYALDHASFADITGDGQPELLLGWTVDAESLGGVGKHNGVDIFAWQGHDTSSKGWQGDGIREGADIDKFEHWEGILARLSGIGYEKMEVLAPTDQEDTGKQAALALWYHLDSRGEKVYNSDSGEEHYYPGCTIYRWEKFGSDTGWARAEDLYPDYYKKVVAFYRENVKEMPEDPYYWSYLARAQVRANLPEDALKSITKGIKSGDPEDSKHWLTVKGEALNKLGKYEEARSTLTNAIQELEQENSNLSMEYFNLGQSYAGLKETDKAKAAYEKSLEIIKEAEKRYNYSGYTSQQPMVQRALENL</sequence>
<dbReference type="RefSeq" id="WP_006520645.1">
    <property type="nucleotide sequence ID" value="NC_021184.1"/>
</dbReference>
<proteinExistence type="predicted"/>
<dbReference type="PROSITE" id="PS51257">
    <property type="entry name" value="PROKAR_LIPOPROTEIN"/>
    <property type="match status" value="1"/>
</dbReference>
<organism evidence="5 6">
    <name type="scientific">Desulfoscipio gibsoniae DSM 7213</name>
    <dbReference type="NCBI Taxonomy" id="767817"/>
    <lineage>
        <taxon>Bacteria</taxon>
        <taxon>Bacillati</taxon>
        <taxon>Bacillota</taxon>
        <taxon>Clostridia</taxon>
        <taxon>Eubacteriales</taxon>
        <taxon>Desulfallaceae</taxon>
        <taxon>Desulfoscipio</taxon>
    </lineage>
</organism>
<dbReference type="eggNOG" id="COG0457">
    <property type="taxonomic scope" value="Bacteria"/>
</dbReference>
<accession>R4KLN5</accession>
<dbReference type="InterPro" id="IPR028994">
    <property type="entry name" value="Integrin_alpha_N"/>
</dbReference>
<gene>
    <name evidence="5" type="ORF">Desgi_3117</name>
</gene>
<feature type="chain" id="PRO_5038409821" evidence="4">
    <location>
        <begin position="25"/>
        <end position="425"/>
    </location>
</feature>